<dbReference type="Pfam" id="PF18931">
    <property type="entry name" value="DUF5680"/>
    <property type="match status" value="1"/>
</dbReference>
<protein>
    <recommendedName>
        <fullName evidence="1">DUF5680 domain-containing protein</fullName>
    </recommendedName>
</protein>
<evidence type="ECO:0000313" key="2">
    <source>
        <dbReference type="EMBL" id="MBP1860906.1"/>
    </source>
</evidence>
<feature type="domain" description="DUF5680" evidence="1">
    <location>
        <begin position="47"/>
        <end position="153"/>
    </location>
</feature>
<comment type="caution">
    <text evidence="2">The sequence shown here is derived from an EMBL/GenBank/DDBJ whole genome shotgun (WGS) entry which is preliminary data.</text>
</comment>
<dbReference type="RefSeq" id="WP_209854889.1">
    <property type="nucleotide sequence ID" value="NZ_JAGGJV010000008.1"/>
</dbReference>
<organism evidence="2 3">
    <name type="scientific">Rhizobium herbae</name>
    <dbReference type="NCBI Taxonomy" id="508661"/>
    <lineage>
        <taxon>Bacteria</taxon>
        <taxon>Pseudomonadati</taxon>
        <taxon>Pseudomonadota</taxon>
        <taxon>Alphaproteobacteria</taxon>
        <taxon>Hyphomicrobiales</taxon>
        <taxon>Rhizobiaceae</taxon>
        <taxon>Rhizobium/Agrobacterium group</taxon>
        <taxon>Rhizobium</taxon>
    </lineage>
</organism>
<proteinExistence type="predicted"/>
<name>A0ABS4ESH9_9HYPH</name>
<dbReference type="EMBL" id="JAGGJV010000008">
    <property type="protein sequence ID" value="MBP1860906.1"/>
    <property type="molecule type" value="Genomic_DNA"/>
</dbReference>
<dbReference type="InterPro" id="IPR043735">
    <property type="entry name" value="DUF5680"/>
</dbReference>
<evidence type="ECO:0000313" key="3">
    <source>
        <dbReference type="Proteomes" id="UP000823786"/>
    </source>
</evidence>
<reference evidence="2 3" key="1">
    <citation type="submission" date="2021-03" db="EMBL/GenBank/DDBJ databases">
        <title>Genomic Encyclopedia of Type Strains, Phase IV (KMG-IV): sequencing the most valuable type-strain genomes for metagenomic binning, comparative biology and taxonomic classification.</title>
        <authorList>
            <person name="Goeker M."/>
        </authorList>
    </citation>
    <scope>NUCLEOTIDE SEQUENCE [LARGE SCALE GENOMIC DNA]</scope>
    <source>
        <strain evidence="2 3">DSM 26427</strain>
    </source>
</reference>
<keyword evidence="3" id="KW-1185">Reference proteome</keyword>
<gene>
    <name evidence="2" type="ORF">J2Z75_004427</name>
</gene>
<evidence type="ECO:0000259" key="1">
    <source>
        <dbReference type="Pfam" id="PF18931"/>
    </source>
</evidence>
<accession>A0ABS4ESH9</accession>
<sequence length="155" mass="17006">MRDIDQLTAFIVEAKAKTYVGGGTALPSCRQASHDIGHARDGWSYLDSYFGGTDFAGQEVVWNAGTPIWAMNYFGRIILPDLIDSVRAGTVIQAALASMYMQQGRFLGGLRYDHDHGLYLDASDGDTAHFRGREVIIVDGLGAYELDYRGGLIRP</sequence>
<dbReference type="Proteomes" id="UP000823786">
    <property type="component" value="Unassembled WGS sequence"/>
</dbReference>